<dbReference type="Gene3D" id="3.40.50.300">
    <property type="entry name" value="P-loop containing nucleotide triphosphate hydrolases"/>
    <property type="match status" value="1"/>
</dbReference>
<dbReference type="SUPFAM" id="SSF52540">
    <property type="entry name" value="P-loop containing nucleoside triphosphate hydrolases"/>
    <property type="match status" value="1"/>
</dbReference>
<gene>
    <name evidence="2" type="ORF">GCM10007108_11060</name>
</gene>
<dbReference type="AlphaFoldDB" id="A0AA37F9N0"/>
<keyword evidence="3" id="KW-1185">Reference proteome</keyword>
<dbReference type="InterPro" id="IPR002789">
    <property type="entry name" value="HerA_central"/>
</dbReference>
<evidence type="ECO:0000259" key="1">
    <source>
        <dbReference type="Pfam" id="PF01935"/>
    </source>
</evidence>
<dbReference type="EMBL" id="BMNY01000001">
    <property type="protein sequence ID" value="GGM74850.1"/>
    <property type="molecule type" value="Genomic_DNA"/>
</dbReference>
<comment type="caution">
    <text evidence="2">The sequence shown here is derived from an EMBL/GenBank/DDBJ whole genome shotgun (WGS) entry which is preliminary data.</text>
</comment>
<sequence length="549" mass="60456">MLLILLTSLWLSSTSIPLAAAVGAVALLLLATRSGRPLLLDMLSPAIAAGARLAARGIVFDGPSLRFRGIRLNASKPEKGRVPGRHAIYMTATQDVSGDFYSSAVVASPSVRLESAVEGVGSPFLALSCMVSGWDWAGRTYFLWKGRYRSVLSVEEFPEVRANFFREFLDYGDLDAMLVCTVSEVQRPDRVLARALAALRARRDLAPETVRRASRVDEMVRYAEYLLSASAEGERIYSCTASIVVSAPDPVGLRENIEALERRVVSLGGRLRLLNTYEVPARAMKHMVPGRENGLYITHSSLDAIAVPEPARPTSGTFLGYREDRRKFLFDPFRHNSFNVCVVGETGSGKSHFVKRLLQGLLADTAISAFLIVDPLDEYSPLFPGAAKIDLRRSAFDPFSARQGSFIFVTGTQRDRDSAFRLALMLRFIPEWMKQPGRKVLVFEEMSNLLWNRELAAFAGSIVRHSRHYLTSVVSVTQNMDDLRAGDGDWNILLNSAHIFIFRTPDLGGATSLLPLRGDEASGLRGGTVQGTSQCIYLSGGERHVITVH</sequence>
<dbReference type="InterPro" id="IPR027417">
    <property type="entry name" value="P-loop_NTPase"/>
</dbReference>
<dbReference type="Pfam" id="PF01935">
    <property type="entry name" value="DUF87"/>
    <property type="match status" value="1"/>
</dbReference>
<organism evidence="2 3">
    <name type="scientific">Thermogymnomonas acidicola</name>
    <dbReference type="NCBI Taxonomy" id="399579"/>
    <lineage>
        <taxon>Archaea</taxon>
        <taxon>Methanobacteriati</taxon>
        <taxon>Thermoplasmatota</taxon>
        <taxon>Thermoplasmata</taxon>
        <taxon>Thermoplasmatales</taxon>
        <taxon>Thermogymnomonas</taxon>
    </lineage>
</organism>
<protein>
    <recommendedName>
        <fullName evidence="1">Helicase HerA central domain-containing protein</fullName>
    </recommendedName>
</protein>
<dbReference type="RefSeq" id="WP_188680990.1">
    <property type="nucleotide sequence ID" value="NZ_BMNY01000001.1"/>
</dbReference>
<evidence type="ECO:0000313" key="2">
    <source>
        <dbReference type="EMBL" id="GGM74850.1"/>
    </source>
</evidence>
<accession>A0AA37F9N0</accession>
<dbReference type="Proteomes" id="UP000632195">
    <property type="component" value="Unassembled WGS sequence"/>
</dbReference>
<reference evidence="2" key="1">
    <citation type="journal article" date="2014" name="Int. J. Syst. Evol. Microbiol.">
        <title>Complete genome sequence of Corynebacterium casei LMG S-19264T (=DSM 44701T), isolated from a smear-ripened cheese.</title>
        <authorList>
            <consortium name="US DOE Joint Genome Institute (JGI-PGF)"/>
            <person name="Walter F."/>
            <person name="Albersmeier A."/>
            <person name="Kalinowski J."/>
            <person name="Ruckert C."/>
        </authorList>
    </citation>
    <scope>NUCLEOTIDE SEQUENCE</scope>
    <source>
        <strain evidence="2">JCM 13583</strain>
    </source>
</reference>
<proteinExistence type="predicted"/>
<feature type="domain" description="Helicase HerA central" evidence="1">
    <location>
        <begin position="340"/>
        <end position="389"/>
    </location>
</feature>
<name>A0AA37F9N0_9ARCH</name>
<reference evidence="2" key="2">
    <citation type="submission" date="2022-09" db="EMBL/GenBank/DDBJ databases">
        <authorList>
            <person name="Sun Q."/>
            <person name="Ohkuma M."/>
        </authorList>
    </citation>
    <scope>NUCLEOTIDE SEQUENCE</scope>
    <source>
        <strain evidence="2">JCM 13583</strain>
    </source>
</reference>
<evidence type="ECO:0000313" key="3">
    <source>
        <dbReference type="Proteomes" id="UP000632195"/>
    </source>
</evidence>